<gene>
    <name evidence="3" type="ORF">FHP25_24210</name>
</gene>
<dbReference type="RefSeq" id="WP_147849562.1">
    <property type="nucleotide sequence ID" value="NZ_VDUZ01000031.1"/>
</dbReference>
<keyword evidence="1" id="KW-0812">Transmembrane</keyword>
<proteinExistence type="predicted"/>
<feature type="domain" description="Acyltransferase 3" evidence="2">
    <location>
        <begin position="11"/>
        <end position="361"/>
    </location>
</feature>
<dbReference type="OrthoDB" id="9809782at2"/>
<dbReference type="PANTHER" id="PTHR36927:SF3">
    <property type="entry name" value="GLUCANS BIOSYNTHESIS PROTEIN C"/>
    <property type="match status" value="1"/>
</dbReference>
<dbReference type="Proteomes" id="UP000321638">
    <property type="component" value="Unassembled WGS sequence"/>
</dbReference>
<evidence type="ECO:0000259" key="2">
    <source>
        <dbReference type="Pfam" id="PF01757"/>
    </source>
</evidence>
<keyword evidence="4" id="KW-1185">Reference proteome</keyword>
<feature type="transmembrane region" description="Helical" evidence="1">
    <location>
        <begin position="316"/>
        <end position="336"/>
    </location>
</feature>
<dbReference type="Pfam" id="PF01757">
    <property type="entry name" value="Acyl_transf_3"/>
    <property type="match status" value="1"/>
</dbReference>
<feature type="transmembrane region" description="Helical" evidence="1">
    <location>
        <begin position="185"/>
        <end position="203"/>
    </location>
</feature>
<keyword evidence="1" id="KW-0472">Membrane</keyword>
<dbReference type="InterPro" id="IPR050623">
    <property type="entry name" value="Glucan_succinyl_AcylTrfase"/>
</dbReference>
<feature type="transmembrane region" description="Helical" evidence="1">
    <location>
        <begin position="59"/>
        <end position="77"/>
    </location>
</feature>
<dbReference type="GO" id="GO:0016747">
    <property type="term" value="F:acyltransferase activity, transferring groups other than amino-acyl groups"/>
    <property type="evidence" value="ECO:0007669"/>
    <property type="project" value="InterPro"/>
</dbReference>
<evidence type="ECO:0000313" key="4">
    <source>
        <dbReference type="Proteomes" id="UP000321638"/>
    </source>
</evidence>
<evidence type="ECO:0000313" key="3">
    <source>
        <dbReference type="EMBL" id="TXL72662.1"/>
    </source>
</evidence>
<sequence>MTTPSVIDRRADIDWLRVCAFALLILYHAGMAYNSWTWHVKDPQHAQWLEIAMRFMNRWRMPLVFLVSGAAILLALGRRSPGAFVRDRLQRLLLPLAFGMLVIVPPQVYLERLQRGQFTGSYLEFLPHAFTGVYPAGNMSWHHLWFLAYVLVLTMALLPLFLWMRGRAGSARLDRLSQRAADHSALLWLLALPPAAVSFWLTPLSSNRNGLVGDWVGLAGAALLLLYGALLFRSPALLQTLARQRWTSLAVGALTYGVLHAVFFSDPAWPVPALAGRLDHHLLEAVNTLAWLFAIVGFFTRHMTRRSAALAYATEAVYPFYILHQTVTVIVAWHLAAANLPVTVKFLITTVATFLGTWLIYEGVVRRIDVMRPLFGMKMRGGAWRSLQPTRPISG</sequence>
<accession>A0A5C8PFV4</accession>
<feature type="transmembrane region" description="Helical" evidence="1">
    <location>
        <begin position="89"/>
        <end position="109"/>
    </location>
</feature>
<feature type="transmembrane region" description="Helical" evidence="1">
    <location>
        <begin position="246"/>
        <end position="265"/>
    </location>
</feature>
<dbReference type="PANTHER" id="PTHR36927">
    <property type="entry name" value="BLR4337 PROTEIN"/>
    <property type="match status" value="1"/>
</dbReference>
<feature type="transmembrane region" description="Helical" evidence="1">
    <location>
        <begin position="144"/>
        <end position="164"/>
    </location>
</feature>
<feature type="transmembrane region" description="Helical" evidence="1">
    <location>
        <begin position="215"/>
        <end position="234"/>
    </location>
</feature>
<reference evidence="3 4" key="1">
    <citation type="submission" date="2019-06" db="EMBL/GenBank/DDBJ databases">
        <title>New taxonomy in bacterial strain CC-CFT640, isolated from vineyard.</title>
        <authorList>
            <person name="Lin S.-Y."/>
            <person name="Tsai C.-F."/>
            <person name="Young C.-C."/>
        </authorList>
    </citation>
    <scope>NUCLEOTIDE SEQUENCE [LARGE SCALE GENOMIC DNA]</scope>
    <source>
        <strain evidence="3 4">CC-CFT640</strain>
    </source>
</reference>
<evidence type="ECO:0000256" key="1">
    <source>
        <dbReference type="SAM" id="Phobius"/>
    </source>
</evidence>
<feature type="transmembrane region" description="Helical" evidence="1">
    <location>
        <begin position="285"/>
        <end position="304"/>
    </location>
</feature>
<name>A0A5C8PFV4_9HYPH</name>
<feature type="transmembrane region" description="Helical" evidence="1">
    <location>
        <begin position="15"/>
        <end position="33"/>
    </location>
</feature>
<protein>
    <submittedName>
        <fullName evidence="3">Glucan biosynthesis protein</fullName>
    </submittedName>
</protein>
<dbReference type="EMBL" id="VDUZ01000031">
    <property type="protein sequence ID" value="TXL72662.1"/>
    <property type="molecule type" value="Genomic_DNA"/>
</dbReference>
<dbReference type="InterPro" id="IPR002656">
    <property type="entry name" value="Acyl_transf_3_dom"/>
</dbReference>
<feature type="transmembrane region" description="Helical" evidence="1">
    <location>
        <begin position="342"/>
        <end position="361"/>
    </location>
</feature>
<keyword evidence="1" id="KW-1133">Transmembrane helix</keyword>
<comment type="caution">
    <text evidence="3">The sequence shown here is derived from an EMBL/GenBank/DDBJ whole genome shotgun (WGS) entry which is preliminary data.</text>
</comment>
<dbReference type="AlphaFoldDB" id="A0A5C8PFV4"/>
<organism evidence="3 4">
    <name type="scientific">Vineibacter terrae</name>
    <dbReference type="NCBI Taxonomy" id="2586908"/>
    <lineage>
        <taxon>Bacteria</taxon>
        <taxon>Pseudomonadati</taxon>
        <taxon>Pseudomonadota</taxon>
        <taxon>Alphaproteobacteria</taxon>
        <taxon>Hyphomicrobiales</taxon>
        <taxon>Vineibacter</taxon>
    </lineage>
</organism>